<dbReference type="EMBL" id="BAABME010002468">
    <property type="protein sequence ID" value="GAA0154771.1"/>
    <property type="molecule type" value="Genomic_DNA"/>
</dbReference>
<comment type="caution">
    <text evidence="1">The sequence shown here is derived from an EMBL/GenBank/DDBJ whole genome shotgun (WGS) entry which is preliminary data.</text>
</comment>
<sequence>MCSSGFILPINLVNEGSFMPTGIVALLIFDEKGANPANSVLVPLRGEGIDLSLQRGWIVGPYTTTVVGTGLGPLGAGLSLLPGCDVVGGLPILTGGV</sequence>
<protein>
    <submittedName>
        <fullName evidence="1">Uncharacterized protein</fullName>
    </submittedName>
</protein>
<evidence type="ECO:0000313" key="2">
    <source>
        <dbReference type="Proteomes" id="UP001454036"/>
    </source>
</evidence>
<name>A0AAV3PUM8_LITER</name>
<proteinExistence type="predicted"/>
<gene>
    <name evidence="1" type="ORF">LIER_12659</name>
</gene>
<dbReference type="AlphaFoldDB" id="A0AAV3PUM8"/>
<reference evidence="1 2" key="1">
    <citation type="submission" date="2024-01" db="EMBL/GenBank/DDBJ databases">
        <title>The complete chloroplast genome sequence of Lithospermum erythrorhizon: insights into the phylogenetic relationship among Boraginaceae species and the maternal lineages of purple gromwells.</title>
        <authorList>
            <person name="Okada T."/>
            <person name="Watanabe K."/>
        </authorList>
    </citation>
    <scope>NUCLEOTIDE SEQUENCE [LARGE SCALE GENOMIC DNA]</scope>
</reference>
<dbReference type="Proteomes" id="UP001454036">
    <property type="component" value="Unassembled WGS sequence"/>
</dbReference>
<evidence type="ECO:0000313" key="1">
    <source>
        <dbReference type="EMBL" id="GAA0154771.1"/>
    </source>
</evidence>
<organism evidence="1 2">
    <name type="scientific">Lithospermum erythrorhizon</name>
    <name type="common">Purple gromwell</name>
    <name type="synonym">Lithospermum officinale var. erythrorhizon</name>
    <dbReference type="NCBI Taxonomy" id="34254"/>
    <lineage>
        <taxon>Eukaryota</taxon>
        <taxon>Viridiplantae</taxon>
        <taxon>Streptophyta</taxon>
        <taxon>Embryophyta</taxon>
        <taxon>Tracheophyta</taxon>
        <taxon>Spermatophyta</taxon>
        <taxon>Magnoliopsida</taxon>
        <taxon>eudicotyledons</taxon>
        <taxon>Gunneridae</taxon>
        <taxon>Pentapetalae</taxon>
        <taxon>asterids</taxon>
        <taxon>lamiids</taxon>
        <taxon>Boraginales</taxon>
        <taxon>Boraginaceae</taxon>
        <taxon>Boraginoideae</taxon>
        <taxon>Lithospermeae</taxon>
        <taxon>Lithospermum</taxon>
    </lineage>
</organism>
<accession>A0AAV3PUM8</accession>
<keyword evidence="2" id="KW-1185">Reference proteome</keyword>